<dbReference type="PROSITE" id="PS51677">
    <property type="entry name" value="NODB"/>
    <property type="match status" value="1"/>
</dbReference>
<dbReference type="InterPro" id="IPR002509">
    <property type="entry name" value="NODB_dom"/>
</dbReference>
<dbReference type="CDD" id="cd10950">
    <property type="entry name" value="CE4_BsYlxY_like"/>
    <property type="match status" value="1"/>
</dbReference>
<protein>
    <recommendedName>
        <fullName evidence="1">NodB homology domain-containing protein</fullName>
    </recommendedName>
</protein>
<dbReference type="GO" id="GO:0005975">
    <property type="term" value="P:carbohydrate metabolic process"/>
    <property type="evidence" value="ECO:0007669"/>
    <property type="project" value="InterPro"/>
</dbReference>
<evidence type="ECO:0000313" key="3">
    <source>
        <dbReference type="Proteomes" id="UP000215145"/>
    </source>
</evidence>
<organism evidence="2 3">
    <name type="scientific">Paenibacillus herberti</name>
    <dbReference type="NCBI Taxonomy" id="1619309"/>
    <lineage>
        <taxon>Bacteria</taxon>
        <taxon>Bacillati</taxon>
        <taxon>Bacillota</taxon>
        <taxon>Bacilli</taxon>
        <taxon>Bacillales</taxon>
        <taxon>Paenibacillaceae</taxon>
        <taxon>Paenibacillus</taxon>
    </lineage>
</organism>
<dbReference type="InterPro" id="IPR011330">
    <property type="entry name" value="Glyco_hydro/deAcase_b/a-brl"/>
</dbReference>
<dbReference type="PANTHER" id="PTHR10587:SF80">
    <property type="entry name" value="CHITOOLIGOSACCHARIDE DEACETYLASE"/>
    <property type="match status" value="1"/>
</dbReference>
<gene>
    <name evidence="2" type="ORF">CGZ75_04835</name>
</gene>
<dbReference type="Proteomes" id="UP000215145">
    <property type="component" value="Unassembled WGS sequence"/>
</dbReference>
<dbReference type="PANTHER" id="PTHR10587">
    <property type="entry name" value="GLYCOSYL TRANSFERASE-RELATED"/>
    <property type="match status" value="1"/>
</dbReference>
<dbReference type="Gene3D" id="3.20.20.370">
    <property type="entry name" value="Glycoside hydrolase/deacetylase"/>
    <property type="match status" value="1"/>
</dbReference>
<dbReference type="RefSeq" id="WP_089523117.1">
    <property type="nucleotide sequence ID" value="NZ_NMUQ01000001.1"/>
</dbReference>
<dbReference type="EMBL" id="NMUQ01000001">
    <property type="protein sequence ID" value="OXM16032.1"/>
    <property type="molecule type" value="Genomic_DNA"/>
</dbReference>
<name>A0A229P1F3_9BACL</name>
<dbReference type="GO" id="GO:0016810">
    <property type="term" value="F:hydrolase activity, acting on carbon-nitrogen (but not peptide) bonds"/>
    <property type="evidence" value="ECO:0007669"/>
    <property type="project" value="InterPro"/>
</dbReference>
<accession>A0A229P1F3</accession>
<proteinExistence type="predicted"/>
<keyword evidence="3" id="KW-1185">Reference proteome</keyword>
<dbReference type="Pfam" id="PF01522">
    <property type="entry name" value="Polysacc_deac_1"/>
    <property type="match status" value="1"/>
</dbReference>
<dbReference type="SUPFAM" id="SSF88713">
    <property type="entry name" value="Glycoside hydrolase/deacetylase"/>
    <property type="match status" value="1"/>
</dbReference>
<dbReference type="OrthoDB" id="9812065at2"/>
<feature type="domain" description="NodB homology" evidence="1">
    <location>
        <begin position="132"/>
        <end position="308"/>
    </location>
</feature>
<dbReference type="InterPro" id="IPR050248">
    <property type="entry name" value="Polysacc_deacetylase_ArnD"/>
</dbReference>
<evidence type="ECO:0000259" key="1">
    <source>
        <dbReference type="PROSITE" id="PS51677"/>
    </source>
</evidence>
<dbReference type="GO" id="GO:0016020">
    <property type="term" value="C:membrane"/>
    <property type="evidence" value="ECO:0007669"/>
    <property type="project" value="TreeGrafter"/>
</dbReference>
<evidence type="ECO:0000313" key="2">
    <source>
        <dbReference type="EMBL" id="OXM16032.1"/>
    </source>
</evidence>
<sequence>MKLRAWSAATLCGAVLVLAAAAWSPAGSYIRSLGSGEFRAAMAAQDADRSLLEEIRKEAERRYEPPVDAAVDRWYRAIPGYYGRQVDVEATYKGSLNLPREEVRYVYKPVKPEKTLLDYPLEPIYKGNPAKRAASLMINVAWGNEYLEAMLATLKRNEVKATFFLDGSWLKKYPEEARKIRDAGHEIGNHAYTHPDMKKLGVEQQRSQIVRTNRLIEETLGIKSIWFAPPSGSFNALTVKTAREEGMSTVLWTLDTVDWMKPDPGSVITKIARGLQPGSLVLMHPTASSRDALQGMINAAKRKGLQLGTVSQTLSEERLVDAVESGR</sequence>
<comment type="caution">
    <text evidence="2">The sequence shown here is derived from an EMBL/GenBank/DDBJ whole genome shotgun (WGS) entry which is preliminary data.</text>
</comment>
<dbReference type="AlphaFoldDB" id="A0A229P1F3"/>
<reference evidence="2 3" key="1">
    <citation type="submission" date="2017-07" db="EMBL/GenBank/DDBJ databases">
        <title>Paenibacillus herberti R33 genome sequencing and assembly.</title>
        <authorList>
            <person name="Su W."/>
        </authorList>
    </citation>
    <scope>NUCLEOTIDE SEQUENCE [LARGE SCALE GENOMIC DNA]</scope>
    <source>
        <strain evidence="2 3">R33</strain>
    </source>
</reference>